<dbReference type="RefSeq" id="XP_014158089.1">
    <property type="nucleotide sequence ID" value="XM_014302614.1"/>
</dbReference>
<reference evidence="1 2" key="1">
    <citation type="submission" date="2011-02" db="EMBL/GenBank/DDBJ databases">
        <title>The Genome Sequence of Sphaeroforma arctica JP610.</title>
        <authorList>
            <consortium name="The Broad Institute Genome Sequencing Platform"/>
            <person name="Russ C."/>
            <person name="Cuomo C."/>
            <person name="Young S.K."/>
            <person name="Zeng Q."/>
            <person name="Gargeya S."/>
            <person name="Alvarado L."/>
            <person name="Berlin A."/>
            <person name="Chapman S.B."/>
            <person name="Chen Z."/>
            <person name="Freedman E."/>
            <person name="Gellesch M."/>
            <person name="Goldberg J."/>
            <person name="Griggs A."/>
            <person name="Gujja S."/>
            <person name="Heilman E."/>
            <person name="Heiman D."/>
            <person name="Howarth C."/>
            <person name="Mehta T."/>
            <person name="Neiman D."/>
            <person name="Pearson M."/>
            <person name="Roberts A."/>
            <person name="Saif S."/>
            <person name="Shea T."/>
            <person name="Shenoy N."/>
            <person name="Sisk P."/>
            <person name="Stolte C."/>
            <person name="Sykes S."/>
            <person name="White J."/>
            <person name="Yandava C."/>
            <person name="Burger G."/>
            <person name="Gray M.W."/>
            <person name="Holland P.W.H."/>
            <person name="King N."/>
            <person name="Lang F.B.F."/>
            <person name="Roger A.J."/>
            <person name="Ruiz-Trillo I."/>
            <person name="Haas B."/>
            <person name="Nusbaum C."/>
            <person name="Birren B."/>
        </authorList>
    </citation>
    <scope>NUCLEOTIDE SEQUENCE [LARGE SCALE GENOMIC DNA]</scope>
    <source>
        <strain evidence="1 2">JP610</strain>
    </source>
</reference>
<gene>
    <name evidence="1" type="ORF">SARC_03577</name>
</gene>
<name>A0A0L0G572_9EUKA</name>
<evidence type="ECO:0000313" key="1">
    <source>
        <dbReference type="EMBL" id="KNC84187.1"/>
    </source>
</evidence>
<dbReference type="Proteomes" id="UP000054560">
    <property type="component" value="Unassembled WGS sequence"/>
</dbReference>
<accession>A0A0L0G572</accession>
<organism evidence="1 2">
    <name type="scientific">Sphaeroforma arctica JP610</name>
    <dbReference type="NCBI Taxonomy" id="667725"/>
    <lineage>
        <taxon>Eukaryota</taxon>
        <taxon>Ichthyosporea</taxon>
        <taxon>Ichthyophonida</taxon>
        <taxon>Sphaeroforma</taxon>
    </lineage>
</organism>
<protein>
    <submittedName>
        <fullName evidence="1">Uncharacterized protein</fullName>
    </submittedName>
</protein>
<dbReference type="EMBL" id="KQ241781">
    <property type="protein sequence ID" value="KNC84187.1"/>
    <property type="molecule type" value="Genomic_DNA"/>
</dbReference>
<evidence type="ECO:0000313" key="2">
    <source>
        <dbReference type="Proteomes" id="UP000054560"/>
    </source>
</evidence>
<sequence length="101" mass="11220">MGEQLPQLRSVQLIMADESQSLVSATLEYEGGIKCRAEAMLTALNLQIQITVSIPLIKGSLAIRSNTTHLQVCFNEAPLIELRMRFKAGSFVSPKVCYRDH</sequence>
<proteinExistence type="predicted"/>
<keyword evidence="2" id="KW-1185">Reference proteome</keyword>
<dbReference type="AlphaFoldDB" id="A0A0L0G572"/>
<dbReference type="GeneID" id="25904081"/>